<reference evidence="4" key="1">
    <citation type="journal article" date="2023" name="Commun. Biol.">
        <title>Genome analysis of Parmales, the sister group of diatoms, reveals the evolutionary specialization of diatoms from phago-mixotrophs to photoautotrophs.</title>
        <authorList>
            <person name="Ban H."/>
            <person name="Sato S."/>
            <person name="Yoshikawa S."/>
            <person name="Yamada K."/>
            <person name="Nakamura Y."/>
            <person name="Ichinomiya M."/>
            <person name="Sato N."/>
            <person name="Blanc-Mathieu R."/>
            <person name="Endo H."/>
            <person name="Kuwata A."/>
            <person name="Ogata H."/>
        </authorList>
    </citation>
    <scope>NUCLEOTIDE SEQUENCE [LARGE SCALE GENOMIC DNA]</scope>
</reference>
<feature type="coiled-coil region" evidence="1">
    <location>
        <begin position="210"/>
        <end position="264"/>
    </location>
</feature>
<name>A0A9W7L266_9STRA</name>
<keyword evidence="4" id="KW-1185">Reference proteome</keyword>
<feature type="coiled-coil region" evidence="1">
    <location>
        <begin position="40"/>
        <end position="67"/>
    </location>
</feature>
<accession>A0A9W7L266</accession>
<evidence type="ECO:0000256" key="2">
    <source>
        <dbReference type="SAM" id="MobiDB-lite"/>
    </source>
</evidence>
<evidence type="ECO:0000256" key="1">
    <source>
        <dbReference type="SAM" id="Coils"/>
    </source>
</evidence>
<feature type="region of interest" description="Disordered" evidence="2">
    <location>
        <begin position="77"/>
        <end position="112"/>
    </location>
</feature>
<dbReference type="AlphaFoldDB" id="A0A9W7L266"/>
<dbReference type="OrthoDB" id="201353at2759"/>
<feature type="region of interest" description="Disordered" evidence="2">
    <location>
        <begin position="1"/>
        <end position="26"/>
    </location>
</feature>
<proteinExistence type="predicted"/>
<dbReference type="Proteomes" id="UP001165065">
    <property type="component" value="Unassembled WGS sequence"/>
</dbReference>
<comment type="caution">
    <text evidence="3">The sequence shown here is derived from an EMBL/GenBank/DDBJ whole genome shotgun (WGS) entry which is preliminary data.</text>
</comment>
<dbReference type="EMBL" id="BRYA01000583">
    <property type="protein sequence ID" value="GMI24375.1"/>
    <property type="molecule type" value="Genomic_DNA"/>
</dbReference>
<protein>
    <submittedName>
        <fullName evidence="3">Uncharacterized protein</fullName>
    </submittedName>
</protein>
<keyword evidence="1" id="KW-0175">Coiled coil</keyword>
<organism evidence="3 4">
    <name type="scientific">Triparma columacea</name>
    <dbReference type="NCBI Taxonomy" id="722753"/>
    <lineage>
        <taxon>Eukaryota</taxon>
        <taxon>Sar</taxon>
        <taxon>Stramenopiles</taxon>
        <taxon>Ochrophyta</taxon>
        <taxon>Bolidophyceae</taxon>
        <taxon>Parmales</taxon>
        <taxon>Triparmaceae</taxon>
        <taxon>Triparma</taxon>
    </lineage>
</organism>
<gene>
    <name evidence="3" type="ORF">TrCOL_g4088</name>
</gene>
<evidence type="ECO:0000313" key="4">
    <source>
        <dbReference type="Proteomes" id="UP001165065"/>
    </source>
</evidence>
<sequence>MASEDDYNGIQPPPEASDAGAEKSLTHLRRMSEKDWCLVAEDKELTIQNMLDELAKLNLENEQLKKKVVYLEGCMEGQRGKTGVPSPPENSSKGQGSPRHDKLVESLESVGKNEVQEAGADDTRFIDEDAGKEIKFPHEMKSPFERVDSQLLHKLPDKVINMAGDETLEKKNREHIEEKDKEALSSKVALMTGETTVLKKKLRDRFGSQIKKENAEMQAACEKYNRIKKESVMGYLHGTAGEMKMALKIKLKQEKKQVMNKMEEFRPSARSTR</sequence>
<evidence type="ECO:0000313" key="3">
    <source>
        <dbReference type="EMBL" id="GMI24375.1"/>
    </source>
</evidence>